<reference evidence="11" key="1">
    <citation type="submission" date="2025-08" db="UniProtKB">
        <authorList>
            <consortium name="Ensembl"/>
        </authorList>
    </citation>
    <scope>IDENTIFICATION</scope>
</reference>
<dbReference type="STRING" id="8078.ENSFHEP00000013117"/>
<keyword evidence="8" id="KW-0393">Immunoglobulin domain</keyword>
<sequence>MVLVKVKPTGFWKQGLRALIRRFPMQPLFMLRGWKCKWLKLISVQTFYLLNLDYPPLNRLFRSTTVFPAGLAALIQTQQTVLAAVGEDAPLSCLLLETKDVQQVTWQKDLGNTERSICSYSEYFNQTVNPDFEDKVQFTEAGLQNNSIVIRNVTEQDEGCYLCLFNTFSAGALTGRTCLKVYELHGPVLNVCRSSSPAGSDVSCSATGRPAPTVTLTAPQQNLSLSLYNTTRVSNSNGTVTVTTTALLSASSSTQVGCSVSVLSAAPRELLLTVPGPSERSDHGLDERSGSSGRDRRALIISVMVFFIGIGIFILKKTSQKAGQIISVG</sequence>
<dbReference type="Gene3D" id="2.60.40.10">
    <property type="entry name" value="Immunoglobulins"/>
    <property type="match status" value="2"/>
</dbReference>
<evidence type="ECO:0000256" key="8">
    <source>
        <dbReference type="ARBA" id="ARBA00023319"/>
    </source>
</evidence>
<keyword evidence="7" id="KW-0325">Glycoprotein</keyword>
<evidence type="ECO:0000256" key="2">
    <source>
        <dbReference type="ARBA" id="ARBA00022692"/>
    </source>
</evidence>
<dbReference type="InterPro" id="IPR047164">
    <property type="entry name" value="OX2G-like"/>
</dbReference>
<dbReference type="PROSITE" id="PS50835">
    <property type="entry name" value="IG_LIKE"/>
    <property type="match status" value="1"/>
</dbReference>
<evidence type="ECO:0000256" key="4">
    <source>
        <dbReference type="ARBA" id="ARBA00022989"/>
    </source>
</evidence>
<feature type="domain" description="Ig-like" evidence="10">
    <location>
        <begin position="68"/>
        <end position="174"/>
    </location>
</feature>
<dbReference type="GO" id="GO:0098632">
    <property type="term" value="F:cell-cell adhesion mediator activity"/>
    <property type="evidence" value="ECO:0007669"/>
    <property type="project" value="InterPro"/>
</dbReference>
<evidence type="ECO:0000256" key="7">
    <source>
        <dbReference type="ARBA" id="ARBA00023180"/>
    </source>
</evidence>
<protein>
    <submittedName>
        <fullName evidence="11">OX-2 membrane glycoprotein-like</fullName>
    </submittedName>
</protein>
<evidence type="ECO:0000256" key="1">
    <source>
        <dbReference type="ARBA" id="ARBA00004167"/>
    </source>
</evidence>
<dbReference type="GO" id="GO:0009986">
    <property type="term" value="C:cell surface"/>
    <property type="evidence" value="ECO:0007669"/>
    <property type="project" value="TreeGrafter"/>
</dbReference>
<dbReference type="InterPro" id="IPR013106">
    <property type="entry name" value="Ig_V-set"/>
</dbReference>
<keyword evidence="2 9" id="KW-0812">Transmembrane</keyword>
<evidence type="ECO:0000313" key="12">
    <source>
        <dbReference type="Proteomes" id="UP000265000"/>
    </source>
</evidence>
<comment type="subcellular location">
    <subcellularLocation>
        <location evidence="1">Membrane</location>
        <topology evidence="1">Single-pass membrane protein</topology>
    </subcellularLocation>
</comment>
<dbReference type="GO" id="GO:0016020">
    <property type="term" value="C:membrane"/>
    <property type="evidence" value="ECO:0007669"/>
    <property type="project" value="UniProtKB-SubCell"/>
</dbReference>
<dbReference type="Ensembl" id="ENSFHET00000020590.1">
    <property type="protein sequence ID" value="ENSFHEP00000013117.1"/>
    <property type="gene ID" value="ENSFHEG00000014604.1"/>
</dbReference>
<dbReference type="GO" id="GO:0034113">
    <property type="term" value="P:heterotypic cell-cell adhesion"/>
    <property type="evidence" value="ECO:0007669"/>
    <property type="project" value="TreeGrafter"/>
</dbReference>
<dbReference type="PANTHER" id="PTHR46841">
    <property type="entry name" value="OX-2 MEMBRANE GLYCOPROTEIN"/>
    <property type="match status" value="1"/>
</dbReference>
<reference evidence="11" key="2">
    <citation type="submission" date="2025-09" db="UniProtKB">
        <authorList>
            <consortium name="Ensembl"/>
        </authorList>
    </citation>
    <scope>IDENTIFICATION</scope>
</reference>
<dbReference type="Proteomes" id="UP000265000">
    <property type="component" value="Unplaced"/>
</dbReference>
<evidence type="ECO:0000259" key="10">
    <source>
        <dbReference type="PROSITE" id="PS50835"/>
    </source>
</evidence>
<dbReference type="InterPro" id="IPR007110">
    <property type="entry name" value="Ig-like_dom"/>
</dbReference>
<keyword evidence="12" id="KW-1185">Reference proteome</keyword>
<keyword evidence="3" id="KW-0732">Signal</keyword>
<evidence type="ECO:0000256" key="6">
    <source>
        <dbReference type="ARBA" id="ARBA00023157"/>
    </source>
</evidence>
<keyword evidence="6" id="KW-1015">Disulfide bond</keyword>
<dbReference type="InterPro" id="IPR013783">
    <property type="entry name" value="Ig-like_fold"/>
</dbReference>
<feature type="transmembrane region" description="Helical" evidence="9">
    <location>
        <begin position="298"/>
        <end position="315"/>
    </location>
</feature>
<evidence type="ECO:0000256" key="3">
    <source>
        <dbReference type="ARBA" id="ARBA00022729"/>
    </source>
</evidence>
<dbReference type="SUPFAM" id="SSF48726">
    <property type="entry name" value="Immunoglobulin"/>
    <property type="match status" value="1"/>
</dbReference>
<dbReference type="GeneTree" id="ENSGT00530000063970"/>
<proteinExistence type="predicted"/>
<organism evidence="11 12">
    <name type="scientific">Fundulus heteroclitus</name>
    <name type="common">Killifish</name>
    <name type="synonym">Mummichog</name>
    <dbReference type="NCBI Taxonomy" id="8078"/>
    <lineage>
        <taxon>Eukaryota</taxon>
        <taxon>Metazoa</taxon>
        <taxon>Chordata</taxon>
        <taxon>Craniata</taxon>
        <taxon>Vertebrata</taxon>
        <taxon>Euteleostomi</taxon>
        <taxon>Actinopterygii</taxon>
        <taxon>Neopterygii</taxon>
        <taxon>Teleostei</taxon>
        <taxon>Neoteleostei</taxon>
        <taxon>Acanthomorphata</taxon>
        <taxon>Ovalentaria</taxon>
        <taxon>Atherinomorphae</taxon>
        <taxon>Cyprinodontiformes</taxon>
        <taxon>Fundulidae</taxon>
        <taxon>Fundulus</taxon>
    </lineage>
</organism>
<dbReference type="GO" id="GO:0030424">
    <property type="term" value="C:axon"/>
    <property type="evidence" value="ECO:0007669"/>
    <property type="project" value="TreeGrafter"/>
</dbReference>
<evidence type="ECO:0000256" key="9">
    <source>
        <dbReference type="SAM" id="Phobius"/>
    </source>
</evidence>
<dbReference type="GO" id="GO:0043025">
    <property type="term" value="C:neuronal cell body"/>
    <property type="evidence" value="ECO:0007669"/>
    <property type="project" value="TreeGrafter"/>
</dbReference>
<dbReference type="SMART" id="SM00409">
    <property type="entry name" value="IG"/>
    <property type="match status" value="1"/>
</dbReference>
<dbReference type="InterPro" id="IPR036179">
    <property type="entry name" value="Ig-like_dom_sf"/>
</dbReference>
<dbReference type="PANTHER" id="PTHR46841:SF7">
    <property type="entry name" value="IG-LIKE DOMAIN-CONTAINING PROTEIN"/>
    <property type="match status" value="1"/>
</dbReference>
<accession>A0A3Q2PKW9</accession>
<dbReference type="Pfam" id="PF07686">
    <property type="entry name" value="V-set"/>
    <property type="match status" value="1"/>
</dbReference>
<dbReference type="AlphaFoldDB" id="A0A3Q2PKW9"/>
<keyword evidence="4 9" id="KW-1133">Transmembrane helix</keyword>
<keyword evidence="5 9" id="KW-0472">Membrane</keyword>
<evidence type="ECO:0000313" key="11">
    <source>
        <dbReference type="Ensembl" id="ENSFHEP00000013117.1"/>
    </source>
</evidence>
<evidence type="ECO:0000256" key="5">
    <source>
        <dbReference type="ARBA" id="ARBA00023136"/>
    </source>
</evidence>
<dbReference type="InterPro" id="IPR003599">
    <property type="entry name" value="Ig_sub"/>
</dbReference>
<dbReference type="GO" id="GO:0150079">
    <property type="term" value="P:negative regulation of neuroinflammatory response"/>
    <property type="evidence" value="ECO:0007669"/>
    <property type="project" value="TreeGrafter"/>
</dbReference>
<name>A0A3Q2PKW9_FUNHE</name>